<protein>
    <recommendedName>
        <fullName evidence="11">Bifunctional protein FolD</fullName>
    </recommendedName>
    <domain>
        <recommendedName>
            <fullName evidence="11">Methylenetetrahydrofolate dehydrogenase</fullName>
            <ecNumber evidence="11">1.5.1.5</ecNumber>
        </recommendedName>
    </domain>
    <domain>
        <recommendedName>
            <fullName evidence="11">Methenyltetrahydrofolate cyclohydrolase</fullName>
            <ecNumber evidence="11">3.5.4.9</ecNumber>
        </recommendedName>
    </domain>
</protein>
<dbReference type="PANTHER" id="PTHR48099:SF5">
    <property type="entry name" value="C-1-TETRAHYDROFOLATE SYNTHASE, CYTOPLASMIC"/>
    <property type="match status" value="1"/>
</dbReference>
<evidence type="ECO:0000256" key="7">
    <source>
        <dbReference type="ARBA" id="ARBA00023002"/>
    </source>
</evidence>
<feature type="binding site" evidence="11">
    <location>
        <position position="249"/>
    </location>
    <ligand>
        <name>NADP(+)</name>
        <dbReference type="ChEBI" id="CHEBI:58349"/>
    </ligand>
</feature>
<dbReference type="HAMAP" id="MF_01576">
    <property type="entry name" value="THF_DHG_CYH"/>
    <property type="match status" value="1"/>
</dbReference>
<dbReference type="EMBL" id="MZGJ01000004">
    <property type="protein sequence ID" value="OQX51420.1"/>
    <property type="molecule type" value="Genomic_DNA"/>
</dbReference>
<keyword evidence="7 11" id="KW-0560">Oxidoreductase</keyword>
<accession>A0A1W9NZJ6</accession>
<dbReference type="GO" id="GO:0000105">
    <property type="term" value="P:L-histidine biosynthetic process"/>
    <property type="evidence" value="ECO:0007669"/>
    <property type="project" value="UniProtKB-KW"/>
</dbReference>
<evidence type="ECO:0000313" key="15">
    <source>
        <dbReference type="Proteomes" id="UP000192520"/>
    </source>
</evidence>
<evidence type="ECO:0000313" key="14">
    <source>
        <dbReference type="EMBL" id="OQX51420.1"/>
    </source>
</evidence>
<dbReference type="FunFam" id="3.40.50.720:FF:000094">
    <property type="entry name" value="Bifunctional protein FolD"/>
    <property type="match status" value="1"/>
</dbReference>
<evidence type="ECO:0000259" key="13">
    <source>
        <dbReference type="Pfam" id="PF02882"/>
    </source>
</evidence>
<comment type="function">
    <text evidence="11">Catalyzes the oxidation of 5,10-methylenetetrahydrofolate to 5,10-methenyltetrahydrofolate and then the hydrolysis of 5,10-methenyltetrahydrofolate to 10-formyltetrahydrofolate.</text>
</comment>
<keyword evidence="9 11" id="KW-0486">Methionine biosynthesis</keyword>
<dbReference type="AlphaFoldDB" id="A0A1W9NZJ6"/>
<keyword evidence="10 11" id="KW-0511">Multifunctional enzyme</keyword>
<comment type="similarity">
    <text evidence="11">Belongs to the tetrahydrofolate dehydrogenase/cyclohydrolase family.</text>
</comment>
<evidence type="ECO:0000256" key="11">
    <source>
        <dbReference type="HAMAP-Rule" id="MF_01576"/>
    </source>
</evidence>
<reference evidence="15" key="1">
    <citation type="submission" date="2017-03" db="EMBL/GenBank/DDBJ databases">
        <title>Novel pathways for hydrocarbon cycling and metabolic interdependencies in hydrothermal sediment communities.</title>
        <authorList>
            <person name="Dombrowski N."/>
            <person name="Seitz K."/>
            <person name="Teske A."/>
            <person name="Baker B."/>
        </authorList>
    </citation>
    <scope>NUCLEOTIDE SEQUENCE [LARGE SCALE GENOMIC DNA]</scope>
</reference>
<feature type="domain" description="Tetrahydrofolate dehydrogenase/cyclohydrolase catalytic" evidence="12">
    <location>
        <begin position="5"/>
        <end position="124"/>
    </location>
</feature>
<keyword evidence="8 11" id="KW-0368">Histidine biosynthesis</keyword>
<comment type="pathway">
    <text evidence="1 11">One-carbon metabolism; tetrahydrofolate interconversion.</text>
</comment>
<dbReference type="Pfam" id="PF00763">
    <property type="entry name" value="THF_DHG_CYH"/>
    <property type="match status" value="1"/>
</dbReference>
<evidence type="ECO:0000256" key="3">
    <source>
        <dbReference type="ARBA" id="ARBA00022605"/>
    </source>
</evidence>
<dbReference type="Pfam" id="PF02882">
    <property type="entry name" value="THF_DHG_CYH_C"/>
    <property type="match status" value="1"/>
</dbReference>
<dbReference type="EC" id="3.5.4.9" evidence="11"/>
<dbReference type="GO" id="GO:0005829">
    <property type="term" value="C:cytosol"/>
    <property type="evidence" value="ECO:0007669"/>
    <property type="project" value="TreeGrafter"/>
</dbReference>
<keyword evidence="6 11" id="KW-0521">NADP</keyword>
<comment type="caution">
    <text evidence="14">The sequence shown here is derived from an EMBL/GenBank/DDBJ whole genome shotgun (WGS) entry which is preliminary data.</text>
</comment>
<dbReference type="Gene3D" id="3.40.50.10860">
    <property type="entry name" value="Leucine Dehydrogenase, chain A, domain 1"/>
    <property type="match status" value="1"/>
</dbReference>
<dbReference type="InterPro" id="IPR020630">
    <property type="entry name" value="THF_DH/CycHdrlase_cat_dom"/>
</dbReference>
<evidence type="ECO:0000256" key="9">
    <source>
        <dbReference type="ARBA" id="ARBA00023167"/>
    </source>
</evidence>
<evidence type="ECO:0000256" key="5">
    <source>
        <dbReference type="ARBA" id="ARBA00022801"/>
    </source>
</evidence>
<keyword evidence="3 11" id="KW-0028">Amino-acid biosynthesis</keyword>
<keyword evidence="4 11" id="KW-0658">Purine biosynthesis</keyword>
<dbReference type="UniPathway" id="UPA00193"/>
<dbReference type="GO" id="GO:0009086">
    <property type="term" value="P:methionine biosynthetic process"/>
    <property type="evidence" value="ECO:0007669"/>
    <property type="project" value="UniProtKB-KW"/>
</dbReference>
<evidence type="ECO:0000256" key="4">
    <source>
        <dbReference type="ARBA" id="ARBA00022755"/>
    </source>
</evidence>
<proteinExistence type="inferred from homology"/>
<sequence length="302" mass="32215">MSSVLDGRKIADKVLAEIKEEVAALPRPPGLAVVLIGRDPASRLYVKNKQKAAEQVGISCYVVRFPENVSIKRVKQEIAALNKASAIDGIILQLPFPSLSFPDAVPRPDPLCFLRLIDPAKDIDGLHPLNLGRLCSLKEAAPISISSDPNLPNLLVSPTAQAVMKLIRETGIDLAGKKAVVVSRSNLVGKPAALLLLLQDATVTVCHSKTLDLVRETSQADILVAAAGVPGLITKKHIKKGAIVIDVGINRVDDRLVGDVRFNEVKQKAGWITPVPGGVGPLTVAYLLGNVVRAFKLSRVAM</sequence>
<dbReference type="PRINTS" id="PR00085">
    <property type="entry name" value="THFDHDRGNASE"/>
</dbReference>
<dbReference type="InterPro" id="IPR046346">
    <property type="entry name" value="Aminoacid_DH-like_N_sf"/>
</dbReference>
<keyword evidence="5 11" id="KW-0378">Hydrolase</keyword>
<evidence type="ECO:0000256" key="10">
    <source>
        <dbReference type="ARBA" id="ARBA00023268"/>
    </source>
</evidence>
<evidence type="ECO:0000256" key="6">
    <source>
        <dbReference type="ARBA" id="ARBA00022857"/>
    </source>
</evidence>
<dbReference type="GO" id="GO:0006164">
    <property type="term" value="P:purine nucleotide biosynthetic process"/>
    <property type="evidence" value="ECO:0007669"/>
    <property type="project" value="UniProtKB-KW"/>
</dbReference>
<dbReference type="InterPro" id="IPR020631">
    <property type="entry name" value="THF_DH/CycHdrlase_NAD-bd_dom"/>
</dbReference>
<comment type="catalytic activity">
    <reaction evidence="11">
        <text>(6R)-5,10-methenyltetrahydrofolate + H2O = (6R)-10-formyltetrahydrofolate + H(+)</text>
        <dbReference type="Rhea" id="RHEA:23700"/>
        <dbReference type="ChEBI" id="CHEBI:15377"/>
        <dbReference type="ChEBI" id="CHEBI:15378"/>
        <dbReference type="ChEBI" id="CHEBI:57455"/>
        <dbReference type="ChEBI" id="CHEBI:195366"/>
        <dbReference type="EC" id="3.5.4.9"/>
    </reaction>
</comment>
<dbReference type="PANTHER" id="PTHR48099">
    <property type="entry name" value="C-1-TETRAHYDROFOLATE SYNTHASE, CYTOPLASMIC-RELATED"/>
    <property type="match status" value="1"/>
</dbReference>
<evidence type="ECO:0000256" key="2">
    <source>
        <dbReference type="ARBA" id="ARBA00022563"/>
    </source>
</evidence>
<dbReference type="InterPro" id="IPR036291">
    <property type="entry name" value="NAD(P)-bd_dom_sf"/>
</dbReference>
<name>A0A1W9NZJ6_UNCC3</name>
<evidence type="ECO:0000256" key="1">
    <source>
        <dbReference type="ARBA" id="ARBA00004777"/>
    </source>
</evidence>
<keyword evidence="2 11" id="KW-0554">One-carbon metabolism</keyword>
<comment type="subunit">
    <text evidence="11">Homodimer.</text>
</comment>
<dbReference type="Gene3D" id="3.40.50.720">
    <property type="entry name" value="NAD(P)-binding Rossmann-like Domain"/>
    <property type="match status" value="1"/>
</dbReference>
<evidence type="ECO:0000259" key="12">
    <source>
        <dbReference type="Pfam" id="PF00763"/>
    </source>
</evidence>
<dbReference type="GO" id="GO:0004477">
    <property type="term" value="F:methenyltetrahydrofolate cyclohydrolase activity"/>
    <property type="evidence" value="ECO:0007669"/>
    <property type="project" value="UniProtKB-UniRule"/>
</dbReference>
<gene>
    <name evidence="11" type="primary">folD</name>
    <name evidence="14" type="ORF">B5M47_01035</name>
</gene>
<feature type="domain" description="Tetrahydrofolate dehydrogenase/cyclohydrolase NAD(P)-binding" evidence="13">
    <location>
        <begin position="158"/>
        <end position="297"/>
    </location>
</feature>
<dbReference type="CDD" id="cd01080">
    <property type="entry name" value="NAD_bind_m-THF_DH_Cyclohyd"/>
    <property type="match status" value="1"/>
</dbReference>
<comment type="catalytic activity">
    <reaction evidence="11">
        <text>(6R)-5,10-methylene-5,6,7,8-tetrahydrofolate + NADP(+) = (6R)-5,10-methenyltetrahydrofolate + NADPH</text>
        <dbReference type="Rhea" id="RHEA:22812"/>
        <dbReference type="ChEBI" id="CHEBI:15636"/>
        <dbReference type="ChEBI" id="CHEBI:57455"/>
        <dbReference type="ChEBI" id="CHEBI:57783"/>
        <dbReference type="ChEBI" id="CHEBI:58349"/>
        <dbReference type="EC" id="1.5.1.5"/>
    </reaction>
</comment>
<evidence type="ECO:0000256" key="8">
    <source>
        <dbReference type="ARBA" id="ARBA00023102"/>
    </source>
</evidence>
<dbReference type="SUPFAM" id="SSF53223">
    <property type="entry name" value="Aminoacid dehydrogenase-like, N-terminal domain"/>
    <property type="match status" value="1"/>
</dbReference>
<dbReference type="Proteomes" id="UP000192520">
    <property type="component" value="Unassembled WGS sequence"/>
</dbReference>
<dbReference type="EC" id="1.5.1.5" evidence="11"/>
<comment type="caution">
    <text evidence="11">Lacks conserved residue(s) required for the propagation of feature annotation.</text>
</comment>
<organism evidence="14 15">
    <name type="scientific">candidate division CPR3 bacterium 4484_211</name>
    <dbReference type="NCBI Taxonomy" id="1968527"/>
    <lineage>
        <taxon>Bacteria</taxon>
        <taxon>Bacteria division CPR3</taxon>
    </lineage>
</organism>
<dbReference type="STRING" id="1968527.B5M47_01035"/>
<dbReference type="GO" id="GO:0035999">
    <property type="term" value="P:tetrahydrofolate interconversion"/>
    <property type="evidence" value="ECO:0007669"/>
    <property type="project" value="UniProtKB-UniRule"/>
</dbReference>
<dbReference type="GO" id="GO:0004488">
    <property type="term" value="F:methylenetetrahydrofolate dehydrogenase (NADP+) activity"/>
    <property type="evidence" value="ECO:0007669"/>
    <property type="project" value="UniProtKB-UniRule"/>
</dbReference>
<dbReference type="InterPro" id="IPR000672">
    <property type="entry name" value="THF_DH/CycHdrlase"/>
</dbReference>
<dbReference type="SUPFAM" id="SSF51735">
    <property type="entry name" value="NAD(P)-binding Rossmann-fold domains"/>
    <property type="match status" value="1"/>
</dbReference>